<feature type="domain" description="TnsA endonuclease N-terminal" evidence="1">
    <location>
        <begin position="84"/>
        <end position="157"/>
    </location>
</feature>
<evidence type="ECO:0000259" key="1">
    <source>
        <dbReference type="Pfam" id="PF08722"/>
    </source>
</evidence>
<name>A0A8J3K603_9ACTN</name>
<comment type="caution">
    <text evidence="2">The sequence shown here is derived from an EMBL/GenBank/DDBJ whole genome shotgun (WGS) entry which is preliminary data.</text>
</comment>
<dbReference type="InterPro" id="IPR014833">
    <property type="entry name" value="TnsA_N"/>
</dbReference>
<evidence type="ECO:0000313" key="2">
    <source>
        <dbReference type="EMBL" id="GIF94649.1"/>
    </source>
</evidence>
<proteinExistence type="predicted"/>
<dbReference type="Proteomes" id="UP000619293">
    <property type="component" value="Unassembled WGS sequence"/>
</dbReference>
<accession>A0A8J3K603</accession>
<dbReference type="InterPro" id="IPR048000">
    <property type="entry name" value="TnsA-like"/>
</dbReference>
<evidence type="ECO:0000313" key="3">
    <source>
        <dbReference type="Proteomes" id="UP000619293"/>
    </source>
</evidence>
<gene>
    <name evidence="2" type="ORF">Cch02nite_80930</name>
</gene>
<dbReference type="Pfam" id="PF08722">
    <property type="entry name" value="Tn7_TnsA-like_N"/>
    <property type="match status" value="1"/>
</dbReference>
<reference evidence="2 3" key="1">
    <citation type="submission" date="2021-01" db="EMBL/GenBank/DDBJ databases">
        <title>Whole genome shotgun sequence of Catellatospora chokoriensis NBRC 107358.</title>
        <authorList>
            <person name="Komaki H."/>
            <person name="Tamura T."/>
        </authorList>
    </citation>
    <scope>NUCLEOTIDE SEQUENCE [LARGE SCALE GENOMIC DNA]</scope>
    <source>
        <strain evidence="2 3">NBRC 107358</strain>
    </source>
</reference>
<dbReference type="NCBIfam" id="NF033179">
    <property type="entry name" value="TnsA_like_Actin"/>
    <property type="match status" value="1"/>
</dbReference>
<organism evidence="2 3">
    <name type="scientific">Catellatospora chokoriensis</name>
    <dbReference type="NCBI Taxonomy" id="310353"/>
    <lineage>
        <taxon>Bacteria</taxon>
        <taxon>Bacillati</taxon>
        <taxon>Actinomycetota</taxon>
        <taxon>Actinomycetes</taxon>
        <taxon>Micromonosporales</taxon>
        <taxon>Micromonosporaceae</taxon>
        <taxon>Catellatospora</taxon>
    </lineage>
</organism>
<keyword evidence="3" id="KW-1185">Reference proteome</keyword>
<dbReference type="EMBL" id="BONG01000108">
    <property type="protein sequence ID" value="GIF94649.1"/>
    <property type="molecule type" value="Genomic_DNA"/>
</dbReference>
<protein>
    <recommendedName>
        <fullName evidence="1">TnsA endonuclease N-terminal domain-containing protein</fullName>
    </recommendedName>
</protein>
<sequence>MLAGEPERVTVDYRRPAGRTVEGQPWDTVPVAALIAALPWRTFRWHQGQRHYSGTYWSATQRDHVIYESRLELARLLFADFDRRVSAIVAQPFLLHAVVGGAHRRHVPDFLLVVDDRAVIVDVKPARRLVDATVAATLAWTAEVVALRGMRYEVWTEPPEVELANVRFLAGYRRAWLFDADLVARLSAADLDGATVSVAAGCAAGWPAPVARAAVLHLMWTGHLVFDMAVRLSGATVLRRPA</sequence>
<dbReference type="AlphaFoldDB" id="A0A8J3K603"/>